<dbReference type="Proteomes" id="UP000249422">
    <property type="component" value="Unassembled WGS sequence"/>
</dbReference>
<comment type="caution">
    <text evidence="1">The sequence shown here is derived from an EMBL/GenBank/DDBJ whole genome shotgun (WGS) entry which is preliminary data.</text>
</comment>
<dbReference type="AlphaFoldDB" id="A0AAX1PK61"/>
<name>A0AAX1PK61_AERSA</name>
<organism evidence="1 2">
    <name type="scientific">Aeromonas salmonicida</name>
    <dbReference type="NCBI Taxonomy" id="645"/>
    <lineage>
        <taxon>Bacteria</taxon>
        <taxon>Pseudomonadati</taxon>
        <taxon>Pseudomonadota</taxon>
        <taxon>Gammaproteobacteria</taxon>
        <taxon>Aeromonadales</taxon>
        <taxon>Aeromonadaceae</taxon>
        <taxon>Aeromonas</taxon>
    </lineage>
</organism>
<evidence type="ECO:0000313" key="1">
    <source>
        <dbReference type="EMBL" id="RAJ06368.1"/>
    </source>
</evidence>
<protein>
    <submittedName>
        <fullName evidence="1">Uncharacterized protein</fullName>
    </submittedName>
</protein>
<reference evidence="1 2" key="1">
    <citation type="submission" date="2018-06" db="EMBL/GenBank/DDBJ databases">
        <title>Freshwater and sediment microbial communities from various areas in North America, analyzing microbe dynamics in response to fracking.</title>
        <authorList>
            <person name="Lamendella R."/>
        </authorList>
    </citation>
    <scope>NUCLEOTIDE SEQUENCE [LARGE SCALE GENOMIC DNA]</scope>
    <source>
        <strain evidence="1 2">17</strain>
    </source>
</reference>
<dbReference type="RefSeq" id="WP_111588173.1">
    <property type="nucleotide sequence ID" value="NZ_CAWNWF010000004.1"/>
</dbReference>
<proteinExistence type="predicted"/>
<evidence type="ECO:0000313" key="2">
    <source>
        <dbReference type="Proteomes" id="UP000249422"/>
    </source>
</evidence>
<dbReference type="EMBL" id="QLLM01000004">
    <property type="protein sequence ID" value="RAJ06368.1"/>
    <property type="molecule type" value="Genomic_DNA"/>
</dbReference>
<sequence>MTPKPTDAVMDVVDQNMKRTLTLAKKQDLAIAAQLQVVVLIGMMRDLMGNQVTEEFLQAAIADSSMKMSVQPVVTIQ</sequence>
<accession>A0AAX1PK61</accession>
<gene>
    <name evidence="1" type="ORF">DEU50_104149</name>
</gene>